<dbReference type="InterPro" id="IPR013783">
    <property type="entry name" value="Ig-like_fold"/>
</dbReference>
<evidence type="ECO:0000256" key="2">
    <source>
        <dbReference type="SAM" id="Phobius"/>
    </source>
</evidence>
<dbReference type="SUPFAM" id="SSF49299">
    <property type="entry name" value="PKD domain"/>
    <property type="match status" value="1"/>
</dbReference>
<dbReference type="PRINTS" id="PR00313">
    <property type="entry name" value="CABNDNGRPT"/>
</dbReference>
<dbReference type="InterPro" id="IPR035986">
    <property type="entry name" value="PKD_dom_sf"/>
</dbReference>
<evidence type="ECO:0000313" key="4">
    <source>
        <dbReference type="EMBL" id="RDB02378.1"/>
    </source>
</evidence>
<sequence>MKKMFTSEPNRNTRPKLLLKTGISFLCCIIGYYLSLTNLIAQPTNPPSQPAKLWDKTLGGSNSDQLYSLKSTSDGGYILGGSSSSDVSGDKSENSRGGNDFWVVKINANGSKQWDKTLGGSSEDLLTSVQQTSDGGYILGGYSSSIADGEKSENSRGDIDYWVVKLSSDGTKQWDKTFGGTEMDYLTSLLQTADGGYILGGYSASGASGNKSEASRGGIDFWVVKLDGNGNQQWNKSFGGSGDDNLTSIQLGFHATYILGGYSNSNAGADKSEDSRGDIDYWVVNINGDGSLLWDRTLGGNKEDFLTSLIRTTDGGYLLGGFSNSDLSGEKNESSRGGRDYWVVKMDDNGFLWDKTLGGGNDDVLNSLNETTDGGYILGGDSPSNAGGDKSENPKGGRNDQWVVKISTGGSKQWDKTIGGSGSDNLRSIRQTSDGGYILGGTSDSNISGDKSEDSKGGRDYWVVKLDTDICTDPIASFTATTAYLGNPTIFTDASTNVTQSATYAWDVDGDRIIDYTTKGNISHTYPAVGTYTALLIIEQGNCLDRYSLEINVFDPRCGKNNDKFLVCHKGKELCVAANVLAQHLAHGDILGGCISDNPNARIGVEPEAQPVMFQLQMQASPNPTRGRVQLLVETATEGEVHFEVVDLIGRPIQQKAAYLLPGSHALDFDLQTQPVGLYLIRAHDAVGRQGVVRVSRQ</sequence>
<dbReference type="RefSeq" id="WP_114464510.1">
    <property type="nucleotide sequence ID" value="NZ_QPIW01000045.1"/>
</dbReference>
<keyword evidence="2" id="KW-0812">Transmembrane</keyword>
<accession>A0A369HYF3</accession>
<dbReference type="PROSITE" id="PS50093">
    <property type="entry name" value="PKD"/>
    <property type="match status" value="1"/>
</dbReference>
<dbReference type="OrthoDB" id="9811934at2"/>
<dbReference type="Proteomes" id="UP000253141">
    <property type="component" value="Unassembled WGS sequence"/>
</dbReference>
<keyword evidence="5" id="KW-1185">Reference proteome</keyword>
<name>A0A369HYF3_9BACT</name>
<feature type="domain" description="PKD" evidence="3">
    <location>
        <begin position="491"/>
        <end position="538"/>
    </location>
</feature>
<reference evidence="4 5" key="1">
    <citation type="submission" date="2018-07" db="EMBL/GenBank/DDBJ databases">
        <title>Genome analysis of Runella aurantiaca.</title>
        <authorList>
            <person name="Yang X."/>
        </authorList>
    </citation>
    <scope>NUCLEOTIDE SEQUENCE [LARGE SCALE GENOMIC DNA]</scope>
    <source>
        <strain evidence="4 5">YX9</strain>
    </source>
</reference>
<feature type="region of interest" description="Disordered" evidence="1">
    <location>
        <begin position="375"/>
        <end position="401"/>
    </location>
</feature>
<dbReference type="Gene3D" id="2.60.40.10">
    <property type="entry name" value="Immunoglobulins"/>
    <property type="match status" value="1"/>
</dbReference>
<gene>
    <name evidence="4" type="ORF">DVG78_29005</name>
</gene>
<proteinExistence type="predicted"/>
<dbReference type="CDD" id="cd00146">
    <property type="entry name" value="PKD"/>
    <property type="match status" value="1"/>
</dbReference>
<evidence type="ECO:0000313" key="5">
    <source>
        <dbReference type="Proteomes" id="UP000253141"/>
    </source>
</evidence>
<feature type="compositionally biased region" description="Basic and acidic residues" evidence="1">
    <location>
        <begin position="389"/>
        <end position="398"/>
    </location>
</feature>
<dbReference type="AlphaFoldDB" id="A0A369HYF3"/>
<keyword evidence="2" id="KW-0472">Membrane</keyword>
<dbReference type="PANTHER" id="PTHR42754:SF1">
    <property type="entry name" value="LIPOPROTEIN"/>
    <property type="match status" value="1"/>
</dbReference>
<dbReference type="EMBL" id="QPIW01000045">
    <property type="protein sequence ID" value="RDB02378.1"/>
    <property type="molecule type" value="Genomic_DNA"/>
</dbReference>
<organism evidence="4 5">
    <name type="scientific">Runella aurantiaca</name>
    <dbReference type="NCBI Taxonomy" id="2282308"/>
    <lineage>
        <taxon>Bacteria</taxon>
        <taxon>Pseudomonadati</taxon>
        <taxon>Bacteroidota</taxon>
        <taxon>Cytophagia</taxon>
        <taxon>Cytophagales</taxon>
        <taxon>Spirosomataceae</taxon>
        <taxon>Runella</taxon>
    </lineage>
</organism>
<feature type="transmembrane region" description="Helical" evidence="2">
    <location>
        <begin position="21"/>
        <end position="41"/>
    </location>
</feature>
<dbReference type="PANTHER" id="PTHR42754">
    <property type="entry name" value="ENDOGLUCANASE"/>
    <property type="match status" value="1"/>
</dbReference>
<evidence type="ECO:0000256" key="1">
    <source>
        <dbReference type="SAM" id="MobiDB-lite"/>
    </source>
</evidence>
<dbReference type="InterPro" id="IPR000601">
    <property type="entry name" value="PKD_dom"/>
</dbReference>
<evidence type="ECO:0000259" key="3">
    <source>
        <dbReference type="PROSITE" id="PS50093"/>
    </source>
</evidence>
<protein>
    <recommendedName>
        <fullName evidence="3">PKD domain-containing protein</fullName>
    </recommendedName>
</protein>
<keyword evidence="2" id="KW-1133">Transmembrane helix</keyword>
<comment type="caution">
    <text evidence="4">The sequence shown here is derived from an EMBL/GenBank/DDBJ whole genome shotgun (WGS) entry which is preliminary data.</text>
</comment>